<organism evidence="1 2">
    <name type="scientific">Porites evermanni</name>
    <dbReference type="NCBI Taxonomy" id="104178"/>
    <lineage>
        <taxon>Eukaryota</taxon>
        <taxon>Metazoa</taxon>
        <taxon>Cnidaria</taxon>
        <taxon>Anthozoa</taxon>
        <taxon>Hexacorallia</taxon>
        <taxon>Scleractinia</taxon>
        <taxon>Fungiina</taxon>
        <taxon>Poritidae</taxon>
        <taxon>Porites</taxon>
    </lineage>
</organism>
<proteinExistence type="predicted"/>
<reference evidence="1 2" key="1">
    <citation type="submission" date="2022-05" db="EMBL/GenBank/DDBJ databases">
        <authorList>
            <consortium name="Genoscope - CEA"/>
            <person name="William W."/>
        </authorList>
    </citation>
    <scope>NUCLEOTIDE SEQUENCE [LARGE SCALE GENOMIC DNA]</scope>
</reference>
<sequence>MGNNQCRNCRIELKTDDWKPYCRGCYQRAFPSCEYCNNPILKSQARIGNYHKFPCYTMETAKCCECFAVVNPHHGDGIYCEKCYDVKNAPPLKMYIKYRDNEFSLHSRDERVLDALKVFSDGLFNALQRNASQRSLIQEPRDNGQSSYWNYTKSYLEYPVRGIRNFVGKRLLSQD</sequence>
<dbReference type="Proteomes" id="UP001159427">
    <property type="component" value="Unassembled WGS sequence"/>
</dbReference>
<accession>A0ABN8MB37</accession>
<keyword evidence="2" id="KW-1185">Reference proteome</keyword>
<evidence type="ECO:0000313" key="1">
    <source>
        <dbReference type="EMBL" id="CAH3025741.1"/>
    </source>
</evidence>
<comment type="caution">
    <text evidence="1">The sequence shown here is derived from an EMBL/GenBank/DDBJ whole genome shotgun (WGS) entry which is preliminary data.</text>
</comment>
<name>A0ABN8MB37_9CNID</name>
<dbReference type="EMBL" id="CALNXI010000369">
    <property type="protein sequence ID" value="CAH3025741.1"/>
    <property type="molecule type" value="Genomic_DNA"/>
</dbReference>
<gene>
    <name evidence="1" type="ORF">PEVE_00027013</name>
</gene>
<protein>
    <submittedName>
        <fullName evidence="1">Uncharacterized protein</fullName>
    </submittedName>
</protein>
<evidence type="ECO:0000313" key="2">
    <source>
        <dbReference type="Proteomes" id="UP001159427"/>
    </source>
</evidence>